<proteinExistence type="inferred from homology"/>
<comment type="caution">
    <text evidence="4">The sequence shown here is derived from an EMBL/GenBank/DDBJ whole genome shotgun (WGS) entry which is preliminary data.</text>
</comment>
<dbReference type="GO" id="GO:0006353">
    <property type="term" value="P:DNA-templated transcription termination"/>
    <property type="evidence" value="ECO:0007669"/>
    <property type="project" value="UniProtKB-KW"/>
</dbReference>
<dbReference type="AlphaFoldDB" id="A0A3S3MNZ9"/>
<keyword evidence="2" id="KW-0804">Transcription</keyword>
<evidence type="ECO:0000256" key="1">
    <source>
        <dbReference type="ARBA" id="ARBA00007692"/>
    </source>
</evidence>
<evidence type="ECO:0000313" key="5">
    <source>
        <dbReference type="Proteomes" id="UP000283530"/>
    </source>
</evidence>
<keyword evidence="3" id="KW-0809">Transit peptide</keyword>
<comment type="similarity">
    <text evidence="1">Belongs to the mTERF family.</text>
</comment>
<evidence type="ECO:0000256" key="2">
    <source>
        <dbReference type="ARBA" id="ARBA00022472"/>
    </source>
</evidence>
<dbReference type="Proteomes" id="UP000283530">
    <property type="component" value="Unassembled WGS sequence"/>
</dbReference>
<dbReference type="Gene3D" id="1.25.70.10">
    <property type="entry name" value="Transcription termination factor 3, mitochondrial"/>
    <property type="match status" value="1"/>
</dbReference>
<keyword evidence="2" id="KW-0805">Transcription regulation</keyword>
<dbReference type="InterPro" id="IPR003690">
    <property type="entry name" value="MTERF"/>
</dbReference>
<accession>A0A3S3MNZ9</accession>
<gene>
    <name evidence="4" type="ORF">CKAN_01224100</name>
</gene>
<dbReference type="OrthoDB" id="431485at2759"/>
<name>A0A3S3MNZ9_9MAGN</name>
<dbReference type="STRING" id="337451.A0A3S3MNZ9"/>
<keyword evidence="2" id="KW-0806">Transcription termination</keyword>
<dbReference type="GO" id="GO:0003676">
    <property type="term" value="F:nucleic acid binding"/>
    <property type="evidence" value="ECO:0007669"/>
    <property type="project" value="InterPro"/>
</dbReference>
<reference evidence="4 5" key="1">
    <citation type="journal article" date="2019" name="Nat. Plants">
        <title>Stout camphor tree genome fills gaps in understanding of flowering plant genome evolution.</title>
        <authorList>
            <person name="Chaw S.M."/>
            <person name="Liu Y.C."/>
            <person name="Wu Y.W."/>
            <person name="Wang H.Y."/>
            <person name="Lin C.I."/>
            <person name="Wu C.S."/>
            <person name="Ke H.M."/>
            <person name="Chang L.Y."/>
            <person name="Hsu C.Y."/>
            <person name="Yang H.T."/>
            <person name="Sudianto E."/>
            <person name="Hsu M.H."/>
            <person name="Wu K.P."/>
            <person name="Wang L.N."/>
            <person name="Leebens-Mack J.H."/>
            <person name="Tsai I.J."/>
        </authorList>
    </citation>
    <scope>NUCLEOTIDE SEQUENCE [LARGE SCALE GENOMIC DNA]</scope>
    <source>
        <strain evidence="5">cv. Chaw 1501</strain>
        <tissue evidence="4">Young leaves</tissue>
    </source>
</reference>
<evidence type="ECO:0000256" key="3">
    <source>
        <dbReference type="ARBA" id="ARBA00022946"/>
    </source>
</evidence>
<dbReference type="SMART" id="SM00733">
    <property type="entry name" value="Mterf"/>
    <property type="match status" value="1"/>
</dbReference>
<dbReference type="Pfam" id="PF02536">
    <property type="entry name" value="mTERF"/>
    <property type="match status" value="1"/>
</dbReference>
<organism evidence="4 5">
    <name type="scientific">Cinnamomum micranthum f. kanehirae</name>
    <dbReference type="NCBI Taxonomy" id="337451"/>
    <lineage>
        <taxon>Eukaryota</taxon>
        <taxon>Viridiplantae</taxon>
        <taxon>Streptophyta</taxon>
        <taxon>Embryophyta</taxon>
        <taxon>Tracheophyta</taxon>
        <taxon>Spermatophyta</taxon>
        <taxon>Magnoliopsida</taxon>
        <taxon>Magnoliidae</taxon>
        <taxon>Laurales</taxon>
        <taxon>Lauraceae</taxon>
        <taxon>Cinnamomum</taxon>
    </lineage>
</organism>
<dbReference type="InterPro" id="IPR038538">
    <property type="entry name" value="MTERF_sf"/>
</dbReference>
<dbReference type="FunFam" id="1.25.70.10:FF:000013">
    <property type="entry name" value="uncharacterized protein LOC106769908"/>
    <property type="match status" value="1"/>
</dbReference>
<evidence type="ECO:0000313" key="4">
    <source>
        <dbReference type="EMBL" id="RWR83485.1"/>
    </source>
</evidence>
<sequence>MDDPMDTRIYFCATGVNRNTQRSSRLSGDVTITCLKYLACPKLRLLCYPYIIYPFLQRNHRTQASCQPHLSFTCTIPDTGMLGKSLSSPLLTFESATICSFSSSGHSVTLRDSAFPKLNLHGVTSNIHTNIIRACSFISSSKTWKLHSTSQTESVPLLEDEERKMWEASRQALSTFKFSEEEADVILRKAFGWVHSPYWGEEREKEVPKAESVNDKLDYLSNLGLTEDDMFKFLKKFPEVLGCSLDDELKISVQILEKEWGIKGNSLRNLLLRNPKVLGYNVDCKGDCMAKCTRCWPIITTCSPLEGRLHTAGSEAAYPRKETKVQK</sequence>
<keyword evidence="5" id="KW-1185">Reference proteome</keyword>
<protein>
    <submittedName>
        <fullName evidence="4">Mitochondrial transcription termination factor family protein isoform 1</fullName>
    </submittedName>
</protein>
<dbReference type="EMBL" id="QPKB01000004">
    <property type="protein sequence ID" value="RWR83485.1"/>
    <property type="molecule type" value="Genomic_DNA"/>
</dbReference>